<dbReference type="PANTHER" id="PTHR42847:SF4">
    <property type="entry name" value="ALKANESULFONATE MONOOXYGENASE-RELATED"/>
    <property type="match status" value="1"/>
</dbReference>
<dbReference type="RefSeq" id="WP_066921810.1">
    <property type="nucleotide sequence ID" value="NZ_CP011971.1"/>
</dbReference>
<reference evidence="6 7" key="1">
    <citation type="submission" date="2015-06" db="EMBL/GenBank/DDBJ databases">
        <title>A Comprehensive Approach to Explore the Metabolic and Phylogenetic Diversity of Bacterial Steroid Degradation in the Environment: Testosterone as an Example.</title>
        <authorList>
            <person name="Yang F.-C."/>
            <person name="Chen Y.-L."/>
            <person name="Yu C.-P."/>
            <person name="Tang S.-L."/>
            <person name="Wang P.-H."/>
            <person name="Ismail W."/>
            <person name="Wang C.-H."/>
            <person name="Yang C.-Y."/>
            <person name="Chiang Y.-R."/>
        </authorList>
    </citation>
    <scope>NUCLEOTIDE SEQUENCE [LARGE SCALE GENOMIC DNA]</scope>
    <source>
        <strain evidence="6 7">DSM 18526</strain>
    </source>
</reference>
<evidence type="ECO:0000313" key="6">
    <source>
        <dbReference type="EMBL" id="AMN47991.1"/>
    </source>
</evidence>
<name>A0A127FE13_STEDE</name>
<evidence type="ECO:0000256" key="3">
    <source>
        <dbReference type="ARBA" id="ARBA00023002"/>
    </source>
</evidence>
<keyword evidence="3" id="KW-0560">Oxidoreductase</keyword>
<dbReference type="KEGG" id="sdf:ACG33_12960"/>
<dbReference type="InterPro" id="IPR036661">
    <property type="entry name" value="Luciferase-like_sf"/>
</dbReference>
<gene>
    <name evidence="6" type="ORF">ACG33_12960</name>
</gene>
<keyword evidence="1" id="KW-0285">Flavoprotein</keyword>
<evidence type="ECO:0000256" key="1">
    <source>
        <dbReference type="ARBA" id="ARBA00022630"/>
    </source>
</evidence>
<dbReference type="Proteomes" id="UP000070250">
    <property type="component" value="Chromosome"/>
</dbReference>
<dbReference type="AlphaFoldDB" id="A0A127FE13"/>
<dbReference type="EMBL" id="CP011971">
    <property type="protein sequence ID" value="AMN47991.1"/>
    <property type="molecule type" value="Genomic_DNA"/>
</dbReference>
<dbReference type="InterPro" id="IPR019921">
    <property type="entry name" value="Lucif-like_OxRdtase_Rv2161c"/>
</dbReference>
<dbReference type="InterPro" id="IPR011251">
    <property type="entry name" value="Luciferase-like_dom"/>
</dbReference>
<dbReference type="GO" id="GO:0046306">
    <property type="term" value="P:alkanesulfonate catabolic process"/>
    <property type="evidence" value="ECO:0007669"/>
    <property type="project" value="TreeGrafter"/>
</dbReference>
<keyword evidence="4" id="KW-0503">Monooxygenase</keyword>
<evidence type="ECO:0000256" key="4">
    <source>
        <dbReference type="ARBA" id="ARBA00023033"/>
    </source>
</evidence>
<sequence length="293" mass="31972">MHIGVVFPQCEIGSDTAAIRAYVETAEALGFHHVIAIDHVVGANPASRPGWNGPYDIDTQFREPMVLLSFIAGMTRHLELVTGVMVLPQRQTVLVAKQAAELDMLSEQRFRLGVGTGWNEVEYEALGADFKSRGAVLDEQIELLRLIWTQRAVTYQTQHHCITDAGIAPHPARSVPIWLGGGGAGAPDGVLRRIARTADGWLPPFLPDAAGAERVQKMRTYCAEQGRDPTSLGIEGYVVAARSDTQWPGYVEAWRRLGATHAVLNMMDDGLSGLQAHCRRLEECAAVCGLTPR</sequence>
<dbReference type="PANTHER" id="PTHR42847">
    <property type="entry name" value="ALKANESULFONATE MONOOXYGENASE"/>
    <property type="match status" value="1"/>
</dbReference>
<evidence type="ECO:0000256" key="2">
    <source>
        <dbReference type="ARBA" id="ARBA00022643"/>
    </source>
</evidence>
<proteinExistence type="predicted"/>
<dbReference type="PATRIC" id="fig|465721.4.peg.2773"/>
<dbReference type="Pfam" id="PF00296">
    <property type="entry name" value="Bac_luciferase"/>
    <property type="match status" value="1"/>
</dbReference>
<dbReference type="GO" id="GO:0008726">
    <property type="term" value="F:alkanesulfonate monooxygenase activity"/>
    <property type="evidence" value="ECO:0007669"/>
    <property type="project" value="TreeGrafter"/>
</dbReference>
<dbReference type="SUPFAM" id="SSF51679">
    <property type="entry name" value="Bacterial luciferase-like"/>
    <property type="match status" value="1"/>
</dbReference>
<organism evidence="6 7">
    <name type="scientific">Steroidobacter denitrificans</name>
    <dbReference type="NCBI Taxonomy" id="465721"/>
    <lineage>
        <taxon>Bacteria</taxon>
        <taxon>Pseudomonadati</taxon>
        <taxon>Pseudomonadota</taxon>
        <taxon>Gammaproteobacteria</taxon>
        <taxon>Steroidobacterales</taxon>
        <taxon>Steroidobacteraceae</taxon>
        <taxon>Steroidobacter</taxon>
    </lineage>
</organism>
<protein>
    <recommendedName>
        <fullName evidence="5">Luciferase-like domain-containing protein</fullName>
    </recommendedName>
</protein>
<evidence type="ECO:0000313" key="7">
    <source>
        <dbReference type="Proteomes" id="UP000070250"/>
    </source>
</evidence>
<dbReference type="NCBIfam" id="TIGR03619">
    <property type="entry name" value="F420_Rv2161c"/>
    <property type="match status" value="1"/>
</dbReference>
<evidence type="ECO:0000259" key="5">
    <source>
        <dbReference type="Pfam" id="PF00296"/>
    </source>
</evidence>
<accession>A0A127FE13</accession>
<keyword evidence="2" id="KW-0288">FMN</keyword>
<dbReference type="Gene3D" id="3.20.20.30">
    <property type="entry name" value="Luciferase-like domain"/>
    <property type="match status" value="1"/>
</dbReference>
<dbReference type="InterPro" id="IPR050172">
    <property type="entry name" value="SsuD_RutA_monooxygenase"/>
</dbReference>
<dbReference type="STRING" id="465721.ACG33_12960"/>
<dbReference type="OrthoDB" id="7239898at2"/>
<feature type="domain" description="Luciferase-like" evidence="5">
    <location>
        <begin position="15"/>
        <end position="247"/>
    </location>
</feature>
<keyword evidence="7" id="KW-1185">Reference proteome</keyword>